<dbReference type="PROSITE" id="PS00028">
    <property type="entry name" value="ZINC_FINGER_C2H2_1"/>
    <property type="match status" value="1"/>
</dbReference>
<dbReference type="InterPro" id="IPR013087">
    <property type="entry name" value="Znf_C2H2_type"/>
</dbReference>
<dbReference type="InterPro" id="IPR044291">
    <property type="entry name" value="GIS/GIS2/ZFP8"/>
</dbReference>
<dbReference type="GO" id="GO:0003700">
    <property type="term" value="F:DNA-binding transcription factor activity"/>
    <property type="evidence" value="ECO:0007669"/>
    <property type="project" value="InterPro"/>
</dbReference>
<accession>A0A4S8IWL1</accession>
<feature type="domain" description="C2H2-type" evidence="3">
    <location>
        <begin position="76"/>
        <end position="103"/>
    </location>
</feature>
<dbReference type="Proteomes" id="UP000317650">
    <property type="component" value="Chromosome 10"/>
</dbReference>
<dbReference type="GO" id="GO:0010090">
    <property type="term" value="P:trichome morphogenesis"/>
    <property type="evidence" value="ECO:0007669"/>
    <property type="project" value="InterPro"/>
</dbReference>
<comment type="caution">
    <text evidence="4">The sequence shown here is derived from an EMBL/GenBank/DDBJ whole genome shotgun (WGS) entry which is preliminary data.</text>
</comment>
<name>A0A4S8IWL1_MUSBA</name>
<dbReference type="PANTHER" id="PTHR46547">
    <property type="entry name" value="ZINC FINGER PROTEIN GIS"/>
    <property type="match status" value="1"/>
</dbReference>
<evidence type="ECO:0000313" key="5">
    <source>
        <dbReference type="Proteomes" id="UP000317650"/>
    </source>
</evidence>
<dbReference type="InterPro" id="IPR036236">
    <property type="entry name" value="Znf_C2H2_sf"/>
</dbReference>
<keyword evidence="1" id="KW-0862">Zinc</keyword>
<dbReference type="GO" id="GO:0009739">
    <property type="term" value="P:response to gibberellin"/>
    <property type="evidence" value="ECO:0007669"/>
    <property type="project" value="InterPro"/>
</dbReference>
<sequence length="273" mass="28946">MNERNEGRDFMSVDSFSQLPFIRPVPKPSSSSSSSSTSGIRLFGIEVPQHPTNEEDNTTKDHTTTVNGGGESARKFECHYCYRQFPTSQALGGHQNAHKRERQHAKRAHIQSAALAAIHHGPAAIDGHHLYGFFNYHQPFGPVLPAAAHFAVDSPSTPHNPACHATSAANGSFGGCFYGGLGSAAHPINGSPLPGLWKAPGVVHGGASVGLVHGDSPMPSPTTRRDQVPRIEGIGGIFSDGNDRGASSASSKSQFAYQLMPGVKENVSLDLHL</sequence>
<protein>
    <recommendedName>
        <fullName evidence="3">C2H2-type domain-containing protein</fullName>
    </recommendedName>
</protein>
<dbReference type="Pfam" id="PF13912">
    <property type="entry name" value="zf-C2H2_6"/>
    <property type="match status" value="1"/>
</dbReference>
<feature type="compositionally biased region" description="Low complexity" evidence="2">
    <location>
        <begin position="29"/>
        <end position="38"/>
    </location>
</feature>
<keyword evidence="1" id="KW-0479">Metal-binding</keyword>
<proteinExistence type="predicted"/>
<dbReference type="PROSITE" id="PS50157">
    <property type="entry name" value="ZINC_FINGER_C2H2_2"/>
    <property type="match status" value="1"/>
</dbReference>
<keyword evidence="1" id="KW-0863">Zinc-finger</keyword>
<keyword evidence="5" id="KW-1185">Reference proteome</keyword>
<dbReference type="PANTHER" id="PTHR46547:SF7">
    <property type="entry name" value="ZINC FINGER PROTEIN GIS"/>
    <property type="match status" value="1"/>
</dbReference>
<dbReference type="AlphaFoldDB" id="A0A4S8IWL1"/>
<dbReference type="EMBL" id="PYDT01000008">
    <property type="protein sequence ID" value="THU53257.1"/>
    <property type="molecule type" value="Genomic_DNA"/>
</dbReference>
<dbReference type="GO" id="GO:0008270">
    <property type="term" value="F:zinc ion binding"/>
    <property type="evidence" value="ECO:0007669"/>
    <property type="project" value="UniProtKB-KW"/>
</dbReference>
<organism evidence="4 5">
    <name type="scientific">Musa balbisiana</name>
    <name type="common">Banana</name>
    <dbReference type="NCBI Taxonomy" id="52838"/>
    <lineage>
        <taxon>Eukaryota</taxon>
        <taxon>Viridiplantae</taxon>
        <taxon>Streptophyta</taxon>
        <taxon>Embryophyta</taxon>
        <taxon>Tracheophyta</taxon>
        <taxon>Spermatophyta</taxon>
        <taxon>Magnoliopsida</taxon>
        <taxon>Liliopsida</taxon>
        <taxon>Zingiberales</taxon>
        <taxon>Musaceae</taxon>
        <taxon>Musa</taxon>
    </lineage>
</organism>
<feature type="region of interest" description="Disordered" evidence="2">
    <location>
        <begin position="49"/>
        <end position="68"/>
    </location>
</feature>
<feature type="region of interest" description="Disordered" evidence="2">
    <location>
        <begin position="1"/>
        <end position="38"/>
    </location>
</feature>
<evidence type="ECO:0000259" key="3">
    <source>
        <dbReference type="PROSITE" id="PS50157"/>
    </source>
</evidence>
<evidence type="ECO:0000313" key="4">
    <source>
        <dbReference type="EMBL" id="THU53257.1"/>
    </source>
</evidence>
<dbReference type="Gene3D" id="3.30.160.60">
    <property type="entry name" value="Classic Zinc Finger"/>
    <property type="match status" value="1"/>
</dbReference>
<dbReference type="SUPFAM" id="SSF57667">
    <property type="entry name" value="beta-beta-alpha zinc fingers"/>
    <property type="match status" value="1"/>
</dbReference>
<evidence type="ECO:0000256" key="2">
    <source>
        <dbReference type="SAM" id="MobiDB-lite"/>
    </source>
</evidence>
<evidence type="ECO:0000256" key="1">
    <source>
        <dbReference type="PROSITE-ProRule" id="PRU00042"/>
    </source>
</evidence>
<gene>
    <name evidence="4" type="ORF">C4D60_Mb10t12530</name>
</gene>
<reference evidence="4 5" key="1">
    <citation type="journal article" date="2019" name="Nat. Plants">
        <title>Genome sequencing of Musa balbisiana reveals subgenome evolution and function divergence in polyploid bananas.</title>
        <authorList>
            <person name="Yao X."/>
        </authorList>
    </citation>
    <scope>NUCLEOTIDE SEQUENCE [LARGE SCALE GENOMIC DNA]</scope>
    <source>
        <strain evidence="5">cv. DH-PKW</strain>
        <tissue evidence="4">Leaves</tissue>
    </source>
</reference>
<feature type="compositionally biased region" description="Basic and acidic residues" evidence="2">
    <location>
        <begin position="1"/>
        <end position="11"/>
    </location>
</feature>